<dbReference type="AlphaFoldDB" id="A0A120K2A3"/>
<dbReference type="STRING" id="45286.A0A120K2A3"/>
<dbReference type="GO" id="GO:0000403">
    <property type="term" value="F:Y-form DNA binding"/>
    <property type="evidence" value="ECO:0007669"/>
    <property type="project" value="TreeGrafter"/>
</dbReference>
<dbReference type="Pfam" id="PF09159">
    <property type="entry name" value="Ydc2-catalyt"/>
    <property type="match status" value="1"/>
</dbReference>
<name>A0A120K2A3_9SACH</name>
<protein>
    <submittedName>
        <fullName evidence="2">HDR171Wp</fullName>
    </submittedName>
</protein>
<accession>A0A120K2A3</accession>
<evidence type="ECO:0000313" key="3">
    <source>
        <dbReference type="Proteomes" id="UP000243052"/>
    </source>
</evidence>
<keyword evidence="3" id="KW-1185">Reference proteome</keyword>
<dbReference type="Proteomes" id="UP000243052">
    <property type="component" value="Chromosome iv"/>
</dbReference>
<proteinExistence type="predicted"/>
<dbReference type="EMBL" id="CP014244">
    <property type="protein sequence ID" value="AMD20913.1"/>
    <property type="molecule type" value="Genomic_DNA"/>
</dbReference>
<gene>
    <name evidence="2" type="ORF">AW171_hschr42835</name>
</gene>
<evidence type="ECO:0000259" key="1">
    <source>
        <dbReference type="Pfam" id="PF09159"/>
    </source>
</evidence>
<dbReference type="InterPro" id="IPR012337">
    <property type="entry name" value="RNaseH-like_sf"/>
</dbReference>
<evidence type="ECO:0000313" key="2">
    <source>
        <dbReference type="EMBL" id="AMD20913.1"/>
    </source>
</evidence>
<dbReference type="InterPro" id="IPR039197">
    <property type="entry name" value="Mrs1/Cce1"/>
</dbReference>
<feature type="domain" description="Mitochondrial resolvase Ydc2 catalytic" evidence="1">
    <location>
        <begin position="96"/>
        <end position="341"/>
    </location>
</feature>
<dbReference type="RefSeq" id="XP_017987909.1">
    <property type="nucleotide sequence ID" value="XM_018132420.1"/>
</dbReference>
<dbReference type="GO" id="GO:0000402">
    <property type="term" value="F:crossed form four-way junction DNA binding"/>
    <property type="evidence" value="ECO:0007669"/>
    <property type="project" value="TreeGrafter"/>
</dbReference>
<dbReference type="PANTHER" id="PTHR28072">
    <property type="entry name" value="CRUCIFORM CUTTING ENDONUCLEASE 1, MITOCHONDRIAL-RELATED"/>
    <property type="match status" value="1"/>
</dbReference>
<dbReference type="InterPro" id="IPR015242">
    <property type="entry name" value="Ydc2_cat"/>
</dbReference>
<dbReference type="GO" id="GO:0004520">
    <property type="term" value="F:DNA endonuclease activity"/>
    <property type="evidence" value="ECO:0007669"/>
    <property type="project" value="TreeGrafter"/>
</dbReference>
<organism evidence="2 3">
    <name type="scientific">Eremothecium sinecaudum</name>
    <dbReference type="NCBI Taxonomy" id="45286"/>
    <lineage>
        <taxon>Eukaryota</taxon>
        <taxon>Fungi</taxon>
        <taxon>Dikarya</taxon>
        <taxon>Ascomycota</taxon>
        <taxon>Saccharomycotina</taxon>
        <taxon>Saccharomycetes</taxon>
        <taxon>Saccharomycetales</taxon>
        <taxon>Saccharomycetaceae</taxon>
        <taxon>Eremothecium</taxon>
    </lineage>
</organism>
<dbReference type="Gene3D" id="3.30.420.10">
    <property type="entry name" value="Ribonuclease H-like superfamily/Ribonuclease H"/>
    <property type="match status" value="1"/>
</dbReference>
<dbReference type="OrthoDB" id="5552842at2759"/>
<dbReference type="GO" id="GO:0070336">
    <property type="term" value="F:flap-structured DNA binding"/>
    <property type="evidence" value="ECO:0007669"/>
    <property type="project" value="TreeGrafter"/>
</dbReference>
<sequence length="384" mass="43918">MKFFVKSLHKTTICQSPSHVADIHNPLDGLILMKSTPGAIFKYCKTLDAATLKKVAILVGADCSGTKPTIVAALEKQIKLLNPLLQTQKQQGHLSIAAMDMGIVNFAHCRLLWHKGAPPKLIDWQKQPLNEHINPNWTKAKKTSMEPYTMWKIAQSVTTQLRSEDTDLYLIERQRGRTAGRPNVPERILQVNILEHILFSNLMTISSNEKTPFYIRSSSPRKMVDYWCGILPEEVQRKVLEVHNTIGKRDGFSKKLRVCLVRSLLAKQFENNDSSSLKMQLSDTMYKLFEKHSENISTFDISHTLNPKTYKYKKLQKNDDLADALLHGLSWVDWINNFSRIEDFTEQNPDWSNSTSATEFATLINSLHEERVEHGKKSLTVLPY</sequence>
<dbReference type="SUPFAM" id="SSF53098">
    <property type="entry name" value="Ribonuclease H-like"/>
    <property type="match status" value="1"/>
</dbReference>
<dbReference type="GeneID" id="28724182"/>
<dbReference type="GO" id="GO:0005739">
    <property type="term" value="C:mitochondrion"/>
    <property type="evidence" value="ECO:0007669"/>
    <property type="project" value="TreeGrafter"/>
</dbReference>
<dbReference type="PANTHER" id="PTHR28072:SF1">
    <property type="entry name" value="CRUCIFORM CUTTING ENDONUCLEASE 1, MITOCHONDRIAL-RELATED"/>
    <property type="match status" value="1"/>
</dbReference>
<reference evidence="2 3" key="1">
    <citation type="submission" date="2016-01" db="EMBL/GenBank/DDBJ databases">
        <title>Genome sequence of the yeast Holleya sinecauda.</title>
        <authorList>
            <person name="Dietrich F.S."/>
        </authorList>
    </citation>
    <scope>NUCLEOTIDE SEQUENCE [LARGE SCALE GENOMIC DNA]</scope>
    <source>
        <strain evidence="2 3">ATCC 58844</strain>
    </source>
</reference>
<dbReference type="CDD" id="cd16963">
    <property type="entry name" value="CCE1"/>
    <property type="match status" value="1"/>
</dbReference>
<dbReference type="InterPro" id="IPR036397">
    <property type="entry name" value="RNaseH_sf"/>
</dbReference>